<dbReference type="PANTHER" id="PTHR33673:SF36">
    <property type="entry name" value="MYB-LIKE PROTEIN Q"/>
    <property type="match status" value="1"/>
</dbReference>
<feature type="compositionally biased region" description="Polar residues" evidence="1">
    <location>
        <begin position="15"/>
        <end position="31"/>
    </location>
</feature>
<dbReference type="OrthoDB" id="676141at2759"/>
<sequence length="387" mass="41459">METKHEGGVNKHVELNTQLKQNSGEQTTEGTFSDVKKVHPVAQHDDTKTATEDSISGLKQHPEPKHDDCGKNIEGISSRLSNSSSSSSASDDSFNKSEKDGPQSPRSGCISSPDVSTQTPQWSMVSASPRGRSGNLSSTDVLPQTPEWAMFNSSQMKSPPIQAMGRGYDPNRIPSSIFSAKPATPMDWSVASNESLFSIHMGNNSFSKDSIFLQGLDFTKPEEGASSPLTQTSTSEAKSKELNSFTSNLPPVAEVAEKRSKNVYVREGLEDDLHETPIIVPVKKLAPDAEGVRLSTSSNLSDGRGVPHAEATSTPVRGPRVSNESAKSSDSFAFPVLLSDGGKGGSLKVNPEKPEATKPQPQDPEQAPEVASASWFSCVTCWPPRCC</sequence>
<organism evidence="2 3">
    <name type="scientific">Coffea arabica</name>
    <name type="common">Arabian coffee</name>
    <dbReference type="NCBI Taxonomy" id="13443"/>
    <lineage>
        <taxon>Eukaryota</taxon>
        <taxon>Viridiplantae</taxon>
        <taxon>Streptophyta</taxon>
        <taxon>Embryophyta</taxon>
        <taxon>Tracheophyta</taxon>
        <taxon>Spermatophyta</taxon>
        <taxon>Magnoliopsida</taxon>
        <taxon>eudicotyledons</taxon>
        <taxon>Gunneridae</taxon>
        <taxon>Pentapetalae</taxon>
        <taxon>asterids</taxon>
        <taxon>lamiids</taxon>
        <taxon>Gentianales</taxon>
        <taxon>Rubiaceae</taxon>
        <taxon>Ixoroideae</taxon>
        <taxon>Gardenieae complex</taxon>
        <taxon>Bertiereae - Coffeeae clade</taxon>
        <taxon>Coffeeae</taxon>
        <taxon>Coffea</taxon>
    </lineage>
</organism>
<reference evidence="3" key="2">
    <citation type="submission" date="2025-04" db="UniProtKB">
        <authorList>
            <consortium name="RefSeq"/>
        </authorList>
    </citation>
    <scope>IDENTIFICATION</scope>
    <source>
        <tissue evidence="3 4">Leaves</tissue>
    </source>
</reference>
<evidence type="ECO:0000256" key="1">
    <source>
        <dbReference type="SAM" id="MobiDB-lite"/>
    </source>
</evidence>
<keyword evidence="2" id="KW-1185">Reference proteome</keyword>
<evidence type="ECO:0000313" key="2">
    <source>
        <dbReference type="Proteomes" id="UP001652660"/>
    </source>
</evidence>
<feature type="compositionally biased region" description="Basic and acidic residues" evidence="1">
    <location>
        <begin position="60"/>
        <end position="71"/>
    </location>
</feature>
<dbReference type="GeneID" id="113697887"/>
<dbReference type="AlphaFoldDB" id="A0A6P6T4T4"/>
<feature type="compositionally biased region" description="Polar residues" evidence="1">
    <location>
        <begin position="322"/>
        <end position="331"/>
    </location>
</feature>
<dbReference type="Proteomes" id="UP001652660">
    <property type="component" value="Chromosome 7c"/>
</dbReference>
<feature type="region of interest" description="Disordered" evidence="1">
    <location>
        <begin position="222"/>
        <end position="242"/>
    </location>
</feature>
<gene>
    <name evidence="3 4" type="primary">LOC113697887</name>
</gene>
<feature type="compositionally biased region" description="Low complexity" evidence="1">
    <location>
        <begin position="77"/>
        <end position="92"/>
    </location>
</feature>
<proteinExistence type="predicted"/>
<feature type="region of interest" description="Disordered" evidence="1">
    <location>
        <begin position="1"/>
        <end position="142"/>
    </location>
</feature>
<feature type="compositionally biased region" description="Polar residues" evidence="1">
    <location>
        <begin position="227"/>
        <end position="242"/>
    </location>
</feature>
<feature type="compositionally biased region" description="Basic and acidic residues" evidence="1">
    <location>
        <begin position="1"/>
        <end position="14"/>
    </location>
</feature>
<accession>A0A6P6T4T4</accession>
<name>A0A6P6T4T4_COFAR</name>
<dbReference type="RefSeq" id="XP_071914487.1">
    <property type="nucleotide sequence ID" value="XM_072058386.1"/>
</dbReference>
<evidence type="ECO:0000313" key="4">
    <source>
        <dbReference type="RefSeq" id="XP_071914487.1"/>
    </source>
</evidence>
<dbReference type="RefSeq" id="XP_027073289.1">
    <property type="nucleotide sequence ID" value="XM_027217488.1"/>
</dbReference>
<feature type="region of interest" description="Disordered" evidence="1">
    <location>
        <begin position="290"/>
        <end position="369"/>
    </location>
</feature>
<reference evidence="2" key="1">
    <citation type="journal article" date="2025" name="Foods">
        <title>Unveiling the Microbial Signatures of Arabica Coffee Cherries: Insights into Ripeness Specific Diversity, Functional Traits, and Implications for Quality and Safety.</title>
        <authorList>
            <consortium name="RefSeq"/>
            <person name="Tenea G.N."/>
            <person name="Cifuentes V."/>
            <person name="Reyes P."/>
            <person name="Cevallos-Vallejos M."/>
        </authorList>
    </citation>
    <scope>NUCLEOTIDE SEQUENCE [LARGE SCALE GENOMIC DNA]</scope>
</reference>
<evidence type="ECO:0000313" key="3">
    <source>
        <dbReference type="RefSeq" id="XP_027073289.1"/>
    </source>
</evidence>
<protein>
    <submittedName>
        <fullName evidence="3">Uncharacterized protein LOC113697887</fullName>
    </submittedName>
</protein>
<feature type="compositionally biased region" description="Polar residues" evidence="1">
    <location>
        <begin position="104"/>
        <end position="126"/>
    </location>
</feature>
<dbReference type="PANTHER" id="PTHR33673">
    <property type="entry name" value="SUPPRESSOR SRP40-LIKE PROTEIN"/>
    <property type="match status" value="1"/>
</dbReference>
<feature type="compositionally biased region" description="Basic and acidic residues" evidence="1">
    <location>
        <begin position="34"/>
        <end position="51"/>
    </location>
</feature>